<organism evidence="1">
    <name type="scientific">Arundo donax</name>
    <name type="common">Giant reed</name>
    <name type="synonym">Donax arundinaceus</name>
    <dbReference type="NCBI Taxonomy" id="35708"/>
    <lineage>
        <taxon>Eukaryota</taxon>
        <taxon>Viridiplantae</taxon>
        <taxon>Streptophyta</taxon>
        <taxon>Embryophyta</taxon>
        <taxon>Tracheophyta</taxon>
        <taxon>Spermatophyta</taxon>
        <taxon>Magnoliopsida</taxon>
        <taxon>Liliopsida</taxon>
        <taxon>Poales</taxon>
        <taxon>Poaceae</taxon>
        <taxon>PACMAD clade</taxon>
        <taxon>Arundinoideae</taxon>
        <taxon>Arundineae</taxon>
        <taxon>Arundo</taxon>
    </lineage>
</organism>
<evidence type="ECO:0000313" key="1">
    <source>
        <dbReference type="EMBL" id="JAD58825.1"/>
    </source>
</evidence>
<reference evidence="1" key="1">
    <citation type="submission" date="2014-09" db="EMBL/GenBank/DDBJ databases">
        <authorList>
            <person name="Magalhaes I.L.F."/>
            <person name="Oliveira U."/>
            <person name="Santos F.R."/>
            <person name="Vidigal T.H.D.A."/>
            <person name="Brescovit A.D."/>
            <person name="Santos A.J."/>
        </authorList>
    </citation>
    <scope>NUCLEOTIDE SEQUENCE</scope>
    <source>
        <tissue evidence="1">Shoot tissue taken approximately 20 cm above the soil surface</tissue>
    </source>
</reference>
<sequence>MQAHLCLRKAVHVNGNYWWTSMSAFL</sequence>
<name>A0A0A9BC69_ARUDO</name>
<dbReference type="AlphaFoldDB" id="A0A0A9BC69"/>
<protein>
    <submittedName>
        <fullName evidence="1">Uncharacterized protein</fullName>
    </submittedName>
</protein>
<proteinExistence type="predicted"/>
<dbReference type="EMBL" id="GBRH01239070">
    <property type="protein sequence ID" value="JAD58825.1"/>
    <property type="molecule type" value="Transcribed_RNA"/>
</dbReference>
<accession>A0A0A9BC69</accession>
<reference evidence="1" key="2">
    <citation type="journal article" date="2015" name="Data Brief">
        <title>Shoot transcriptome of the giant reed, Arundo donax.</title>
        <authorList>
            <person name="Barrero R.A."/>
            <person name="Guerrero F.D."/>
            <person name="Moolhuijzen P."/>
            <person name="Goolsby J.A."/>
            <person name="Tidwell J."/>
            <person name="Bellgard S.E."/>
            <person name="Bellgard M.I."/>
        </authorList>
    </citation>
    <scope>NUCLEOTIDE SEQUENCE</scope>
    <source>
        <tissue evidence="1">Shoot tissue taken approximately 20 cm above the soil surface</tissue>
    </source>
</reference>